<dbReference type="PANTHER" id="PTHR38659">
    <property type="entry name" value="METAL-DEPENDENT PHOSPHOHYDROLASE"/>
    <property type="match status" value="1"/>
</dbReference>
<gene>
    <name evidence="2" type="ORF">BARAN1_0684</name>
</gene>
<evidence type="ECO:0000259" key="1">
    <source>
        <dbReference type="SMART" id="SM00471"/>
    </source>
</evidence>
<dbReference type="Proteomes" id="UP000249818">
    <property type="component" value="Chromosome BARAN1"/>
</dbReference>
<dbReference type="KEGG" id="bana:BARAN1_0684"/>
<dbReference type="SMART" id="SM00471">
    <property type="entry name" value="HDc"/>
    <property type="match status" value="1"/>
</dbReference>
<evidence type="ECO:0000313" key="3">
    <source>
        <dbReference type="Proteomes" id="UP000249818"/>
    </source>
</evidence>
<dbReference type="GO" id="GO:0016787">
    <property type="term" value="F:hydrolase activity"/>
    <property type="evidence" value="ECO:0007669"/>
    <property type="project" value="UniProtKB-KW"/>
</dbReference>
<keyword evidence="2" id="KW-0378">Hydrolase</keyword>
<sequence length="181" mass="19743">MTREEALALVQESVKTKNLVKHMLAVEAAMRALAPRFGGDPDRWGLAGLLHDLDYEETKDDPQRHGEITVRRLREKGVDDPELLDAILAHAGRKEPVTPFEHALAAVDPLTGLIVAAALVHPGRLAGLTAQNVVHRYREKGFARSASREGIARCTQLGLTLDEFATLVLTAMQGIQSELGL</sequence>
<dbReference type="PANTHER" id="PTHR38659:SF1">
    <property type="entry name" value="METAL DEPENDENT PHOSPHOHYDROLASE"/>
    <property type="match status" value="1"/>
</dbReference>
<dbReference type="RefSeq" id="WP_122030896.1">
    <property type="nucleotide sequence ID" value="NZ_LS483254.1"/>
</dbReference>
<dbReference type="EMBL" id="LS483254">
    <property type="protein sequence ID" value="SQD92708.1"/>
    <property type="molecule type" value="Genomic_DNA"/>
</dbReference>
<dbReference type="Pfam" id="PF01966">
    <property type="entry name" value="HD"/>
    <property type="match status" value="1"/>
</dbReference>
<dbReference type="Gene3D" id="1.10.3210.10">
    <property type="entry name" value="Hypothetical protein af1432"/>
    <property type="match status" value="1"/>
</dbReference>
<accession>A0A2X3KVV3</accession>
<dbReference type="OrthoDB" id="9801160at2"/>
<proteinExistence type="predicted"/>
<name>A0A2X3KVV3_9BACT</name>
<keyword evidence="3" id="KW-1185">Reference proteome</keyword>
<feature type="domain" description="HD/PDEase" evidence="1">
    <location>
        <begin position="15"/>
        <end position="96"/>
    </location>
</feature>
<dbReference type="NCBIfam" id="TIGR00277">
    <property type="entry name" value="HDIG"/>
    <property type="match status" value="1"/>
</dbReference>
<dbReference type="InterPro" id="IPR003607">
    <property type="entry name" value="HD/PDEase_dom"/>
</dbReference>
<evidence type="ECO:0000313" key="2">
    <source>
        <dbReference type="EMBL" id="SQD92708.1"/>
    </source>
</evidence>
<organism evidence="2 3">
    <name type="scientific">Candidatus Bipolaricaulis anaerobius</name>
    <dbReference type="NCBI Taxonomy" id="2026885"/>
    <lineage>
        <taxon>Bacteria</taxon>
        <taxon>Candidatus Bipolaricaulota</taxon>
        <taxon>Candidatus Bipolaricaulia</taxon>
        <taxon>Candidatus Bipolaricaulales</taxon>
        <taxon>Candidatus Bipolaricaulaceae</taxon>
        <taxon>Candidatus Bipolaricaulis</taxon>
    </lineage>
</organism>
<dbReference type="InterPro" id="IPR006674">
    <property type="entry name" value="HD_domain"/>
</dbReference>
<dbReference type="AlphaFoldDB" id="A0A2X3KVV3"/>
<dbReference type="SUPFAM" id="SSF109604">
    <property type="entry name" value="HD-domain/PDEase-like"/>
    <property type="match status" value="1"/>
</dbReference>
<dbReference type="InterPro" id="IPR006675">
    <property type="entry name" value="HDIG_dom"/>
</dbReference>
<reference evidence="3" key="1">
    <citation type="submission" date="2018-05" db="EMBL/GenBank/DDBJ databases">
        <authorList>
            <person name="Hao L."/>
        </authorList>
    </citation>
    <scope>NUCLEOTIDE SEQUENCE [LARGE SCALE GENOMIC DNA]</scope>
</reference>
<protein>
    <submittedName>
        <fullName evidence="2">Metal dependent phosphohydrolase</fullName>
    </submittedName>
</protein>